<name>K2RD50_METFP</name>
<dbReference type="SUPFAM" id="SSF54909">
    <property type="entry name" value="Dimeric alpha+beta barrel"/>
    <property type="match status" value="1"/>
</dbReference>
<dbReference type="InterPro" id="IPR007138">
    <property type="entry name" value="ABM_dom"/>
</dbReference>
<dbReference type="PROSITE" id="PS51725">
    <property type="entry name" value="ABM"/>
    <property type="match status" value="1"/>
</dbReference>
<dbReference type="InterPro" id="IPR050744">
    <property type="entry name" value="AI-2_Isomerase_LsrG"/>
</dbReference>
<dbReference type="PATRIC" id="fig|1204725.3.peg.981"/>
<keyword evidence="3" id="KW-1185">Reference proteome</keyword>
<dbReference type="PANTHER" id="PTHR33336:SF3">
    <property type="entry name" value="ABM DOMAIN-CONTAINING PROTEIN"/>
    <property type="match status" value="1"/>
</dbReference>
<reference evidence="2 3" key="1">
    <citation type="journal article" date="2012" name="J. Bacteriol.">
        <title>Draft genome sequence of Methanobacterium formicicum DSM 3637, an archaebacterium isolated from the methane producer amoeba Pelomyxa palustris.</title>
        <authorList>
            <person name="Gutierrez G."/>
        </authorList>
    </citation>
    <scope>NUCLEOTIDE SEQUENCE [LARGE SCALE GENOMIC DNA]</scope>
    <source>
        <strain evidence="3">DSM 3637 / PP1</strain>
    </source>
</reference>
<comment type="caution">
    <text evidence="2">The sequence shown here is derived from an EMBL/GenBank/DDBJ whole genome shotgun (WGS) entry which is preliminary data.</text>
</comment>
<dbReference type="PANTHER" id="PTHR33336">
    <property type="entry name" value="QUINOL MONOOXYGENASE YGIN-RELATED"/>
    <property type="match status" value="1"/>
</dbReference>
<evidence type="ECO:0000313" key="3">
    <source>
        <dbReference type="Proteomes" id="UP000007360"/>
    </source>
</evidence>
<organism evidence="2 3">
    <name type="scientific">Methanobacterium formicicum (strain DSM 3637 / PP1)</name>
    <dbReference type="NCBI Taxonomy" id="1204725"/>
    <lineage>
        <taxon>Archaea</taxon>
        <taxon>Methanobacteriati</taxon>
        <taxon>Methanobacteriota</taxon>
        <taxon>Methanomada group</taxon>
        <taxon>Methanobacteria</taxon>
        <taxon>Methanobacteriales</taxon>
        <taxon>Methanobacteriaceae</taxon>
        <taxon>Methanobacterium</taxon>
    </lineage>
</organism>
<dbReference type="InterPro" id="IPR011008">
    <property type="entry name" value="Dimeric_a/b-barrel"/>
</dbReference>
<dbReference type="RefSeq" id="WP_004030224.1">
    <property type="nucleotide sequence ID" value="NZ_AMPO01000003.1"/>
</dbReference>
<evidence type="ECO:0000313" key="2">
    <source>
        <dbReference type="EMBL" id="EKF86264.1"/>
    </source>
</evidence>
<dbReference type="Proteomes" id="UP000007360">
    <property type="component" value="Unassembled WGS sequence"/>
</dbReference>
<keyword evidence="2" id="KW-0503">Monooxygenase</keyword>
<gene>
    <name evidence="2" type="ORF">A994_04890</name>
</gene>
<keyword evidence="2" id="KW-0560">Oxidoreductase</keyword>
<accession>K2RD50</accession>
<dbReference type="Pfam" id="PF03992">
    <property type="entry name" value="ABM"/>
    <property type="match status" value="1"/>
</dbReference>
<protein>
    <submittedName>
        <fullName evidence="2">Antibiotic biosynthesis monooxygenase</fullName>
    </submittedName>
</protein>
<proteinExistence type="predicted"/>
<dbReference type="OrthoDB" id="8931at2157"/>
<sequence>MIIVTATITAKPGKRDELISKSQDLIKATRLEPGCISYNLYASIENEDALVMIEQWENKEVLDTHMQTDHFKAFCGAAADILAEEMGVDIYSAEKVSAEKA</sequence>
<dbReference type="GO" id="GO:0004497">
    <property type="term" value="F:monooxygenase activity"/>
    <property type="evidence" value="ECO:0007669"/>
    <property type="project" value="UniProtKB-KW"/>
</dbReference>
<dbReference type="EMBL" id="AMPO01000003">
    <property type="protein sequence ID" value="EKF86264.1"/>
    <property type="molecule type" value="Genomic_DNA"/>
</dbReference>
<evidence type="ECO:0000259" key="1">
    <source>
        <dbReference type="PROSITE" id="PS51725"/>
    </source>
</evidence>
<dbReference type="AlphaFoldDB" id="K2RD50"/>
<feature type="domain" description="ABM" evidence="1">
    <location>
        <begin position="2"/>
        <end position="91"/>
    </location>
</feature>
<dbReference type="Gene3D" id="3.30.70.100">
    <property type="match status" value="1"/>
</dbReference>